<evidence type="ECO:0000313" key="2">
    <source>
        <dbReference type="EMBL" id="ABM29383.1"/>
    </source>
</evidence>
<proteinExistence type="predicted"/>
<dbReference type="InterPro" id="IPR003781">
    <property type="entry name" value="CoA-bd"/>
</dbReference>
<dbReference type="SUPFAM" id="SSF52210">
    <property type="entry name" value="Succinyl-CoA synthetase domains"/>
    <property type="match status" value="2"/>
</dbReference>
<protein>
    <submittedName>
        <fullName evidence="2">CoA-binding domain protein</fullName>
    </submittedName>
</protein>
<sequence>MQPAINWKRIDACFEEAAREGRDILLEYETYELLRNSGAESVPLVNLLARGARPSNEELLAFPGDKVVMKIVSPTILHKTDVGGVKIIDKHPGKIRSTWRRMLDEVPERFAAWLEHHPGGAPAAYTGLTGDPLREAVARDVRGVLMCQFMPPDSSAFGNELLMSLRRTREFGMVITAGLGGTDTELYAQRFRKGQAVASASVELTDADTFFDLFRRTIAYEKLAGRTRGQGRIVSDDQLLECVASFIAMGRHYSPENPAAPFVIEELEINPFAFTDYQMVPLDGLCRFSRPAARRAPRPVERIAGLVHPRRIGIIGVSDKRANFGRTILDNILAAGFPASDVVVVHPSCDEVAGVRCTPDLKGMGRVDLFVVAVGAEQVPAIVDGLVEDDLAEAVLLIPGGLGEKAGSEERAAAVRARIDEAHAQGGGPVFLGGNSLGVLSRPGRFDTIFIPDAKLPKPQGQGGRSAFISQSGAFLVTRVSRLVEHIDPAYLVSIGNQTDLTAGDLLTWFKDVPDLGVLAVYMEGFADDDGLSFCRAVRDAVACGRDLVFYKAGRTPEGKSATAGHTASVAGDYMVCTSCVRQAGALVAESFAEFEDLYRLAVHFHGVTVRGDRIAAVSGAGFEAVGMADSISGDDFRVRLATLSPDTARQLRDELAAHRLDRLVDVRNPLDINPAADDALHARTVSLLAADPGVDAVVVGVVPLSPAMQTLPAGMRDGDSLDAPGSIATLLPETVRGLAKPVIAVVDGGALYDPLVERLEAGGVLVFRSCDRAVAALAKYLEGRLYAATLRPFCTE</sequence>
<dbReference type="Proteomes" id="UP000009173">
    <property type="component" value="Chromosome"/>
</dbReference>
<dbReference type="GO" id="GO:0005524">
    <property type="term" value="F:ATP binding"/>
    <property type="evidence" value="ECO:0007669"/>
    <property type="project" value="InterPro"/>
</dbReference>
<dbReference type="Gene3D" id="3.40.50.261">
    <property type="entry name" value="Succinyl-CoA synthetase domains"/>
    <property type="match status" value="2"/>
</dbReference>
<evidence type="ECO:0000259" key="1">
    <source>
        <dbReference type="SMART" id="SM00881"/>
    </source>
</evidence>
<dbReference type="SUPFAM" id="SSF56059">
    <property type="entry name" value="Glutathione synthetase ATP-binding domain-like"/>
    <property type="match status" value="1"/>
</dbReference>
<dbReference type="EMBL" id="CP000527">
    <property type="protein sequence ID" value="ABM29383.1"/>
    <property type="molecule type" value="Genomic_DNA"/>
</dbReference>
<dbReference type="InterPro" id="IPR032875">
    <property type="entry name" value="Succ_CoA_lig_flav_dom"/>
</dbReference>
<dbReference type="Gene3D" id="3.30.470.20">
    <property type="entry name" value="ATP-grasp fold, B domain"/>
    <property type="match status" value="1"/>
</dbReference>
<dbReference type="AlphaFoldDB" id="A0A0H3AAD2"/>
<reference evidence="3" key="1">
    <citation type="journal article" date="2009" name="Environ. Microbiol.">
        <title>Contribution of mobile genetic elements to Desulfovibrio vulgaris genome plasticity.</title>
        <authorList>
            <person name="Walker C.B."/>
            <person name="Stolyar S."/>
            <person name="Chivian D."/>
            <person name="Pinel N."/>
            <person name="Gabster J.A."/>
            <person name="Dehal P.S."/>
            <person name="He Z."/>
            <person name="Yang Z.K."/>
            <person name="Yen H.C."/>
            <person name="Zhou J."/>
            <person name="Wall J.D."/>
            <person name="Hazen T.C."/>
            <person name="Arkin A.P."/>
            <person name="Stahl D.A."/>
        </authorList>
    </citation>
    <scope>NUCLEOTIDE SEQUENCE [LARGE SCALE GENOMIC DNA]</scope>
    <source>
        <strain evidence="3">DP4</strain>
    </source>
</reference>
<dbReference type="InterPro" id="IPR013815">
    <property type="entry name" value="ATP_grasp_subdomain_1"/>
</dbReference>
<dbReference type="PANTHER" id="PTHR42793">
    <property type="entry name" value="COA BINDING DOMAIN CONTAINING PROTEIN"/>
    <property type="match status" value="1"/>
</dbReference>
<dbReference type="HOGENOM" id="CLU_007415_2_1_7"/>
<gene>
    <name evidence="2" type="ordered locus">Dvul_2367</name>
</gene>
<evidence type="ECO:0000313" key="3">
    <source>
        <dbReference type="Proteomes" id="UP000009173"/>
    </source>
</evidence>
<dbReference type="Pfam" id="PF13380">
    <property type="entry name" value="CoA_binding_2"/>
    <property type="match status" value="1"/>
</dbReference>
<dbReference type="Gene3D" id="3.40.50.720">
    <property type="entry name" value="NAD(P)-binding Rossmann-like Domain"/>
    <property type="match status" value="1"/>
</dbReference>
<dbReference type="KEGG" id="dvl:Dvul_2367"/>
<accession>A0A0H3AAD2</accession>
<dbReference type="Pfam" id="PF13607">
    <property type="entry name" value="Succ_CoA_lig"/>
    <property type="match status" value="1"/>
</dbReference>
<dbReference type="Gene3D" id="3.30.1490.20">
    <property type="entry name" value="ATP-grasp fold, A domain"/>
    <property type="match status" value="1"/>
</dbReference>
<feature type="domain" description="CoA-binding" evidence="1">
    <location>
        <begin position="306"/>
        <end position="402"/>
    </location>
</feature>
<dbReference type="InterPro" id="IPR016102">
    <property type="entry name" value="Succinyl-CoA_synth-like"/>
</dbReference>
<dbReference type="PANTHER" id="PTHR42793:SF1">
    <property type="entry name" value="PEPTIDYL-LYSINE N-ACETYLTRANSFERASE PATZ"/>
    <property type="match status" value="1"/>
</dbReference>
<dbReference type="SUPFAM" id="SSF51735">
    <property type="entry name" value="NAD(P)-binding Rossmann-fold domains"/>
    <property type="match status" value="1"/>
</dbReference>
<dbReference type="InterPro" id="IPR036291">
    <property type="entry name" value="NAD(P)-bd_dom_sf"/>
</dbReference>
<dbReference type="RefSeq" id="WP_011792818.1">
    <property type="nucleotide sequence ID" value="NC_008751.1"/>
</dbReference>
<name>A0A0H3AAD2_NITV4</name>
<dbReference type="SMART" id="SM00881">
    <property type="entry name" value="CoA_binding"/>
    <property type="match status" value="1"/>
</dbReference>
<organism evidence="2 3">
    <name type="scientific">Nitratidesulfovibrio vulgaris (strain DP4)</name>
    <name type="common">Desulfovibrio vulgaris</name>
    <dbReference type="NCBI Taxonomy" id="391774"/>
    <lineage>
        <taxon>Bacteria</taxon>
        <taxon>Pseudomonadati</taxon>
        <taxon>Thermodesulfobacteriota</taxon>
        <taxon>Desulfovibrionia</taxon>
        <taxon>Desulfovibrionales</taxon>
        <taxon>Desulfovibrionaceae</taxon>
        <taxon>Nitratidesulfovibrio</taxon>
    </lineage>
</organism>
<dbReference type="Pfam" id="PF13549">
    <property type="entry name" value="ATP-grasp_5"/>
    <property type="match status" value="2"/>
</dbReference>